<dbReference type="Pfam" id="PF14486">
    <property type="entry name" value="DUF4432"/>
    <property type="match status" value="1"/>
</dbReference>
<dbReference type="Proteomes" id="UP001517376">
    <property type="component" value="Unassembled WGS sequence"/>
</dbReference>
<dbReference type="Gene3D" id="2.70.98.10">
    <property type="match status" value="1"/>
</dbReference>
<keyword evidence="3" id="KW-1185">Reference proteome</keyword>
<organism evidence="2 3">
    <name type="scientific">Paragemmobacter ruber</name>
    <dbReference type="NCBI Taxonomy" id="1985673"/>
    <lineage>
        <taxon>Bacteria</taxon>
        <taxon>Pseudomonadati</taxon>
        <taxon>Pseudomonadota</taxon>
        <taxon>Alphaproteobacteria</taxon>
        <taxon>Rhodobacterales</taxon>
        <taxon>Paracoccaceae</taxon>
        <taxon>Paragemmobacter</taxon>
    </lineage>
</organism>
<protein>
    <submittedName>
        <fullName evidence="2">DUF4432 family protein</fullName>
    </submittedName>
</protein>
<dbReference type="InterPro" id="IPR027839">
    <property type="entry name" value="DUF4432"/>
</dbReference>
<evidence type="ECO:0000313" key="3">
    <source>
        <dbReference type="Proteomes" id="UP001517376"/>
    </source>
</evidence>
<gene>
    <name evidence="2" type="ORF">GU920_18320</name>
</gene>
<feature type="region of interest" description="Disordered" evidence="1">
    <location>
        <begin position="372"/>
        <end position="400"/>
    </location>
</feature>
<dbReference type="InterPro" id="IPR014718">
    <property type="entry name" value="GH-type_carb-bd"/>
</dbReference>
<dbReference type="CDD" id="cd09023">
    <property type="entry name" value="Aldose_epim_Ec_c4013"/>
    <property type="match status" value="1"/>
</dbReference>
<sequence>MVHLYGRENSRLDLSRRTGSLSQFGGVRLVTLCDGVERGQRMLEFRTGTGLRFTVMVDRAMDLAEVEHKGRAIGWHSPTGFRNPALHDAEGEGGLGWARSFSGFLVTCGLDHTLGPETVDASNYGYPHRRTITHVLHGRVTGVPARLRGYGESWQGERCILWAEADVVQAAVFGEHLVLRRRIEADLGGDTIRLTDRVENAGFRPTPHMIFYHVNLGYPVLDEGARFVAPVEDVVWAAHGGAGYRAQGVGYRRMGGPVDEFSEQVWQHEMRADAAGRVPVAIVNDRLALGLQVVTRKAELPCHFQWQYLQSGNYAMAIEPSTHHVLGDQAARDRGEMIWLGPGEGCDYALSFEVLDGAAAIAQAEAEIRAIAPQPEDDFPEPSGNFRPLTRAQKTKEITT</sequence>
<name>A0ABW9YBY5_9RHOB</name>
<dbReference type="EMBL" id="JAAATW010000006">
    <property type="protein sequence ID" value="NBE09502.1"/>
    <property type="molecule type" value="Genomic_DNA"/>
</dbReference>
<comment type="caution">
    <text evidence="2">The sequence shown here is derived from an EMBL/GenBank/DDBJ whole genome shotgun (WGS) entry which is preliminary data.</text>
</comment>
<evidence type="ECO:0000256" key="1">
    <source>
        <dbReference type="SAM" id="MobiDB-lite"/>
    </source>
</evidence>
<evidence type="ECO:0000313" key="2">
    <source>
        <dbReference type="EMBL" id="NBE09502.1"/>
    </source>
</evidence>
<accession>A0ABW9YBY5</accession>
<proteinExistence type="predicted"/>
<reference evidence="3" key="1">
    <citation type="submission" date="2020-01" db="EMBL/GenBank/DDBJ databases">
        <title>Sphingomonas sp. strain CSW-10.</title>
        <authorList>
            <person name="Chen W.-M."/>
        </authorList>
    </citation>
    <scope>NUCLEOTIDE SEQUENCE [LARGE SCALE GENOMIC DNA]</scope>
    <source>
        <strain evidence="3">CCP-1</strain>
    </source>
</reference>
<dbReference type="RefSeq" id="WP_161768553.1">
    <property type="nucleotide sequence ID" value="NZ_JAAATW010000006.1"/>
</dbReference>